<dbReference type="Proteomes" id="UP000761534">
    <property type="component" value="Unassembled WGS sequence"/>
</dbReference>
<feature type="region of interest" description="Disordered" evidence="1">
    <location>
        <begin position="1"/>
        <end position="58"/>
    </location>
</feature>
<dbReference type="VEuPathDB" id="FungiDB:TRICI_005156"/>
<accession>A0A642UW40</accession>
<protein>
    <submittedName>
        <fullName evidence="2">Uncharacterized protein</fullName>
    </submittedName>
</protein>
<evidence type="ECO:0000313" key="2">
    <source>
        <dbReference type="EMBL" id="KAA8906491.1"/>
    </source>
</evidence>
<evidence type="ECO:0000256" key="1">
    <source>
        <dbReference type="SAM" id="MobiDB-lite"/>
    </source>
</evidence>
<dbReference type="AlphaFoldDB" id="A0A642UW40"/>
<name>A0A642UW40_9ASCO</name>
<sequence length="90" mass="10119">MWRRRKMQRHTEMNCSPPLARPQAWSRTLDPTQPCLGPTENAPAATIRNASSSRVSNDDLKLPWSSSTCASPAVTSLEAWSKNNTYLLYL</sequence>
<comment type="caution">
    <text evidence="2">The sequence shown here is derived from an EMBL/GenBank/DDBJ whole genome shotgun (WGS) entry which is preliminary data.</text>
</comment>
<keyword evidence="3" id="KW-1185">Reference proteome</keyword>
<proteinExistence type="predicted"/>
<evidence type="ECO:0000313" key="3">
    <source>
        <dbReference type="Proteomes" id="UP000761534"/>
    </source>
</evidence>
<reference evidence="2" key="1">
    <citation type="journal article" date="2019" name="G3 (Bethesda)">
        <title>Genome Assemblies of Two Rare Opportunistic Yeast Pathogens: Diutina rugosa (syn. Candida rugosa) and Trichomonascus ciferrii (syn. Candida ciferrii).</title>
        <authorList>
            <person name="Mixao V."/>
            <person name="Saus E."/>
            <person name="Hansen A.P."/>
            <person name="Lass-Florl C."/>
            <person name="Gabaldon T."/>
        </authorList>
    </citation>
    <scope>NUCLEOTIDE SEQUENCE</scope>
    <source>
        <strain evidence="2">CBS 4856</strain>
    </source>
</reference>
<organism evidence="2 3">
    <name type="scientific">Trichomonascus ciferrii</name>
    <dbReference type="NCBI Taxonomy" id="44093"/>
    <lineage>
        <taxon>Eukaryota</taxon>
        <taxon>Fungi</taxon>
        <taxon>Dikarya</taxon>
        <taxon>Ascomycota</taxon>
        <taxon>Saccharomycotina</taxon>
        <taxon>Dipodascomycetes</taxon>
        <taxon>Dipodascales</taxon>
        <taxon>Trichomonascaceae</taxon>
        <taxon>Trichomonascus</taxon>
        <taxon>Trichomonascus ciferrii complex</taxon>
    </lineage>
</organism>
<gene>
    <name evidence="2" type="ORF">TRICI_005156</name>
</gene>
<dbReference type="EMBL" id="SWFS01000396">
    <property type="protein sequence ID" value="KAA8906491.1"/>
    <property type="molecule type" value="Genomic_DNA"/>
</dbReference>